<reference evidence="11" key="5">
    <citation type="submission" date="2025-09" db="UniProtKB">
        <authorList>
            <consortium name="Ensembl"/>
        </authorList>
    </citation>
    <scope>IDENTIFICATION</scope>
</reference>
<comment type="subcellular location">
    <subcellularLocation>
        <location evidence="2">Cytoplasm</location>
    </subcellularLocation>
    <subcellularLocation>
        <location evidence="1">Nucleus</location>
    </subcellularLocation>
</comment>
<dbReference type="OMA" id="YFARAHY"/>
<dbReference type="InterPro" id="IPR013098">
    <property type="entry name" value="Ig_I-set"/>
</dbReference>
<evidence type="ECO:0000256" key="6">
    <source>
        <dbReference type="ARBA" id="ARBA00022737"/>
    </source>
</evidence>
<evidence type="ECO:0000256" key="1">
    <source>
        <dbReference type="ARBA" id="ARBA00004123"/>
    </source>
</evidence>
<keyword evidence="6" id="KW-0677">Repeat</keyword>
<evidence type="ECO:0000313" key="11">
    <source>
        <dbReference type="Ensembl" id="ENSCMIP00000032475.1"/>
    </source>
</evidence>
<dbReference type="SMART" id="SM00408">
    <property type="entry name" value="IGc2"/>
    <property type="match status" value="2"/>
</dbReference>
<evidence type="ECO:0000256" key="4">
    <source>
        <dbReference type="ARBA" id="ARBA00022490"/>
    </source>
</evidence>
<dbReference type="STRING" id="7868.ENSCMIP00000032475"/>
<evidence type="ECO:0000313" key="12">
    <source>
        <dbReference type="Proteomes" id="UP000314986"/>
    </source>
</evidence>
<accession>A0A4W3JK31</accession>
<dbReference type="PROSITE" id="PS50835">
    <property type="entry name" value="IG_LIKE"/>
    <property type="match status" value="1"/>
</dbReference>
<sequence length="178" mass="20169">MVFKGQPLYLTCELNKDRDVIWKKDGEVVENIPGKLTISVIGLQRSITISDSDFSDAGVYTVETANIKCEGKVSVQEIVRKWFVKPLRDQRVKQKETAVFQCEIAKDTPNIKWFKGEEEISAMPPSKFEIKKVGKILTLTLKNVSPEDQGEYTVEVEGQASTANLIVDGKIYFIYIYI</sequence>
<evidence type="ECO:0000256" key="2">
    <source>
        <dbReference type="ARBA" id="ARBA00004496"/>
    </source>
</evidence>
<dbReference type="Pfam" id="PF07679">
    <property type="entry name" value="I-set"/>
    <property type="match status" value="2"/>
</dbReference>
<dbReference type="AlphaFoldDB" id="A0A4W3JK31"/>
<dbReference type="CDD" id="cd00096">
    <property type="entry name" value="Ig"/>
    <property type="match status" value="1"/>
</dbReference>
<reference evidence="11" key="4">
    <citation type="submission" date="2025-08" db="UniProtKB">
        <authorList>
            <consortium name="Ensembl"/>
        </authorList>
    </citation>
    <scope>IDENTIFICATION</scope>
</reference>
<keyword evidence="9" id="KW-0393">Immunoglobulin domain</keyword>
<evidence type="ECO:0000256" key="8">
    <source>
        <dbReference type="ARBA" id="ARBA00023242"/>
    </source>
</evidence>
<dbReference type="PANTHER" id="PTHR35971:SF5">
    <property type="entry name" value="OBSCURIN LIKE CYTOSKELETAL ADAPTOR 1"/>
    <property type="match status" value="1"/>
</dbReference>
<evidence type="ECO:0000256" key="3">
    <source>
        <dbReference type="ARBA" id="ARBA00006692"/>
    </source>
</evidence>
<dbReference type="Gene3D" id="2.60.40.10">
    <property type="entry name" value="Immunoglobulins"/>
    <property type="match status" value="2"/>
</dbReference>
<dbReference type="InterPro" id="IPR003598">
    <property type="entry name" value="Ig_sub2"/>
</dbReference>
<comment type="similarity">
    <text evidence="3">Belongs to the protein kinase superfamily. CAMK Ser/Thr protein kinase family.</text>
</comment>
<reference evidence="12" key="3">
    <citation type="journal article" date="2014" name="Nature">
        <title>Elephant shark genome provides unique insights into gnathostome evolution.</title>
        <authorList>
            <consortium name="International Elephant Shark Genome Sequencing Consortium"/>
            <person name="Venkatesh B."/>
            <person name="Lee A.P."/>
            <person name="Ravi V."/>
            <person name="Maurya A.K."/>
            <person name="Lian M.M."/>
            <person name="Swann J.B."/>
            <person name="Ohta Y."/>
            <person name="Flajnik M.F."/>
            <person name="Sutoh Y."/>
            <person name="Kasahara M."/>
            <person name="Hoon S."/>
            <person name="Gangu V."/>
            <person name="Roy S.W."/>
            <person name="Irimia M."/>
            <person name="Korzh V."/>
            <person name="Kondrychyn I."/>
            <person name="Lim Z.W."/>
            <person name="Tay B.H."/>
            <person name="Tohari S."/>
            <person name="Kong K.W."/>
            <person name="Ho S."/>
            <person name="Lorente-Galdos B."/>
            <person name="Quilez J."/>
            <person name="Marques-Bonet T."/>
            <person name="Raney B.J."/>
            <person name="Ingham P.W."/>
            <person name="Tay A."/>
            <person name="Hillier L.W."/>
            <person name="Minx P."/>
            <person name="Boehm T."/>
            <person name="Wilson R.K."/>
            <person name="Brenner S."/>
            <person name="Warren W.C."/>
        </authorList>
    </citation>
    <scope>NUCLEOTIDE SEQUENCE [LARGE SCALE GENOMIC DNA]</scope>
</reference>
<protein>
    <recommendedName>
        <fullName evidence="10">Ig-like domain-containing protein</fullName>
    </recommendedName>
</protein>
<organism evidence="11 12">
    <name type="scientific">Callorhinchus milii</name>
    <name type="common">Ghost shark</name>
    <dbReference type="NCBI Taxonomy" id="7868"/>
    <lineage>
        <taxon>Eukaryota</taxon>
        <taxon>Metazoa</taxon>
        <taxon>Chordata</taxon>
        <taxon>Craniata</taxon>
        <taxon>Vertebrata</taxon>
        <taxon>Chondrichthyes</taxon>
        <taxon>Holocephali</taxon>
        <taxon>Chimaeriformes</taxon>
        <taxon>Callorhinchidae</taxon>
        <taxon>Callorhinchus</taxon>
    </lineage>
</organism>
<dbReference type="SMART" id="SM00409">
    <property type="entry name" value="IG"/>
    <property type="match status" value="2"/>
</dbReference>
<dbReference type="FunFam" id="2.60.40.10:FF:000050">
    <property type="entry name" value="Titin isoform B"/>
    <property type="match status" value="1"/>
</dbReference>
<evidence type="ECO:0000259" key="10">
    <source>
        <dbReference type="PROSITE" id="PS50835"/>
    </source>
</evidence>
<dbReference type="Ensembl" id="ENSCMIT00000032969.1">
    <property type="protein sequence ID" value="ENSCMIP00000032475.1"/>
    <property type="gene ID" value="ENSCMIG00000013876.1"/>
</dbReference>
<dbReference type="GeneTree" id="ENSGT01110000267173"/>
<evidence type="ECO:0000256" key="7">
    <source>
        <dbReference type="ARBA" id="ARBA00023157"/>
    </source>
</evidence>
<dbReference type="GO" id="GO:0005737">
    <property type="term" value="C:cytoplasm"/>
    <property type="evidence" value="ECO:0007669"/>
    <property type="project" value="UniProtKB-SubCell"/>
</dbReference>
<dbReference type="InParanoid" id="A0A4W3JK31"/>
<reference evidence="12" key="1">
    <citation type="journal article" date="2006" name="Science">
        <title>Ancient noncoding elements conserved in the human genome.</title>
        <authorList>
            <person name="Venkatesh B."/>
            <person name="Kirkness E.F."/>
            <person name="Loh Y.H."/>
            <person name="Halpern A.L."/>
            <person name="Lee A.P."/>
            <person name="Johnson J."/>
            <person name="Dandona N."/>
            <person name="Viswanathan L.D."/>
            <person name="Tay A."/>
            <person name="Venter J.C."/>
            <person name="Strausberg R.L."/>
            <person name="Brenner S."/>
        </authorList>
    </citation>
    <scope>NUCLEOTIDE SEQUENCE [LARGE SCALE GENOMIC DNA]</scope>
</reference>
<dbReference type="InterPro" id="IPR003599">
    <property type="entry name" value="Ig_sub"/>
</dbReference>
<dbReference type="InterPro" id="IPR013783">
    <property type="entry name" value="Ig-like_fold"/>
</dbReference>
<dbReference type="PANTHER" id="PTHR35971">
    <property type="entry name" value="SI:DKEY-31G6.6"/>
    <property type="match status" value="1"/>
</dbReference>
<dbReference type="InterPro" id="IPR007110">
    <property type="entry name" value="Ig-like_dom"/>
</dbReference>
<dbReference type="InterPro" id="IPR052385">
    <property type="entry name" value="Obscurin/Obscurin-like_Reg"/>
</dbReference>
<evidence type="ECO:0000256" key="9">
    <source>
        <dbReference type="ARBA" id="ARBA00023319"/>
    </source>
</evidence>
<dbReference type="Proteomes" id="UP000314986">
    <property type="component" value="Unassembled WGS sequence"/>
</dbReference>
<feature type="domain" description="Ig-like" evidence="10">
    <location>
        <begin position="71"/>
        <end position="166"/>
    </location>
</feature>
<keyword evidence="12" id="KW-1185">Reference proteome</keyword>
<reference evidence="12" key="2">
    <citation type="journal article" date="2007" name="PLoS Biol.">
        <title>Survey sequencing and comparative analysis of the elephant shark (Callorhinchus milii) genome.</title>
        <authorList>
            <person name="Venkatesh B."/>
            <person name="Kirkness E.F."/>
            <person name="Loh Y.H."/>
            <person name="Halpern A.L."/>
            <person name="Lee A.P."/>
            <person name="Johnson J."/>
            <person name="Dandona N."/>
            <person name="Viswanathan L.D."/>
            <person name="Tay A."/>
            <person name="Venter J.C."/>
            <person name="Strausberg R.L."/>
            <person name="Brenner S."/>
        </authorList>
    </citation>
    <scope>NUCLEOTIDE SEQUENCE [LARGE SCALE GENOMIC DNA]</scope>
</reference>
<dbReference type="SUPFAM" id="SSF48726">
    <property type="entry name" value="Immunoglobulin"/>
    <property type="match status" value="2"/>
</dbReference>
<dbReference type="InterPro" id="IPR036179">
    <property type="entry name" value="Ig-like_dom_sf"/>
</dbReference>
<name>A0A4W3JK31_CALMI</name>
<keyword evidence="4" id="KW-0963">Cytoplasm</keyword>
<keyword evidence="8" id="KW-0539">Nucleus</keyword>
<keyword evidence="7" id="KW-1015">Disulfide bond</keyword>
<proteinExistence type="inferred from homology"/>
<keyword evidence="5" id="KW-0597">Phosphoprotein</keyword>
<dbReference type="GO" id="GO:0005634">
    <property type="term" value="C:nucleus"/>
    <property type="evidence" value="ECO:0007669"/>
    <property type="project" value="UniProtKB-SubCell"/>
</dbReference>
<evidence type="ECO:0000256" key="5">
    <source>
        <dbReference type="ARBA" id="ARBA00022553"/>
    </source>
</evidence>